<evidence type="ECO:0000256" key="1">
    <source>
        <dbReference type="SAM" id="MobiDB-lite"/>
    </source>
</evidence>
<organism evidence="2 3">
    <name type="scientific">Phytophthora megakarya</name>
    <dbReference type="NCBI Taxonomy" id="4795"/>
    <lineage>
        <taxon>Eukaryota</taxon>
        <taxon>Sar</taxon>
        <taxon>Stramenopiles</taxon>
        <taxon>Oomycota</taxon>
        <taxon>Peronosporomycetes</taxon>
        <taxon>Peronosporales</taxon>
        <taxon>Peronosporaceae</taxon>
        <taxon>Phytophthora</taxon>
    </lineage>
</organism>
<dbReference type="OrthoDB" id="183623at2759"/>
<dbReference type="Proteomes" id="UP000198211">
    <property type="component" value="Unassembled WGS sequence"/>
</dbReference>
<keyword evidence="3" id="KW-1185">Reference proteome</keyword>
<dbReference type="EMBL" id="NBNE01000817">
    <property type="protein sequence ID" value="OWZ17078.1"/>
    <property type="molecule type" value="Genomic_DNA"/>
</dbReference>
<reference evidence="3" key="1">
    <citation type="submission" date="2017-03" db="EMBL/GenBank/DDBJ databases">
        <title>Phytopthora megakarya and P. palmivora, two closely related causual agents of cacao black pod achieved similar genome size and gene model numbers by different mechanisms.</title>
        <authorList>
            <person name="Ali S."/>
            <person name="Shao J."/>
            <person name="Larry D.J."/>
            <person name="Kronmiller B."/>
            <person name="Shen D."/>
            <person name="Strem M.D."/>
            <person name="Melnick R.L."/>
            <person name="Guiltinan M.J."/>
            <person name="Tyler B.M."/>
            <person name="Meinhardt L.W."/>
            <person name="Bailey B.A."/>
        </authorList>
    </citation>
    <scope>NUCLEOTIDE SEQUENCE [LARGE SCALE GENOMIC DNA]</scope>
    <source>
        <strain evidence="3">zdho120</strain>
    </source>
</reference>
<dbReference type="AlphaFoldDB" id="A0A225WIK9"/>
<sequence>MDENMAFPPEPVRTRRIQEPVLILEDGSGHDDEPSVANNDNSENGDHFWPPSPKRSSLLADAILAYAADVGDAGDAPTTYQEGMQSNEPSEWMKTMNA</sequence>
<feature type="region of interest" description="Disordered" evidence="1">
    <location>
        <begin position="25"/>
        <end position="53"/>
    </location>
</feature>
<feature type="region of interest" description="Disordered" evidence="1">
    <location>
        <begin position="72"/>
        <end position="98"/>
    </location>
</feature>
<evidence type="ECO:0000313" key="2">
    <source>
        <dbReference type="EMBL" id="OWZ17078.1"/>
    </source>
</evidence>
<feature type="compositionally biased region" description="Polar residues" evidence="1">
    <location>
        <begin position="78"/>
        <end position="89"/>
    </location>
</feature>
<protein>
    <submittedName>
        <fullName evidence="2">Polyprotein</fullName>
    </submittedName>
</protein>
<name>A0A225WIK9_9STRA</name>
<gene>
    <name evidence="2" type="ORF">PHMEG_0009025</name>
</gene>
<comment type="caution">
    <text evidence="2">The sequence shown here is derived from an EMBL/GenBank/DDBJ whole genome shotgun (WGS) entry which is preliminary data.</text>
</comment>
<evidence type="ECO:0000313" key="3">
    <source>
        <dbReference type="Proteomes" id="UP000198211"/>
    </source>
</evidence>
<proteinExistence type="predicted"/>
<accession>A0A225WIK9</accession>